<feature type="transmembrane region" description="Helical" evidence="1">
    <location>
        <begin position="176"/>
        <end position="201"/>
    </location>
</feature>
<evidence type="ECO:0000259" key="2">
    <source>
        <dbReference type="Pfam" id="PF20152"/>
    </source>
</evidence>
<sequence length="342" mass="37215">MGEFDRMIGPLLLGIFFNTYLYGIVMFQYAAYQNTRLDDPPWIKFVHYLLHERCFDLDARGIVGLLFLTDTFHCAIAIYLAWSYCVTNYVNPDVLGAGFWVNSITPICTAVSGLVAHLFLGYRFFRLTKNQIAHGVNGALALGVFAVALSAGIVGIKKSVSMNEIVGGTGSPLYHALVEAWLIVQTLLDALIAGCLGYALYTCKPSFMGTQTTFHRLARGAIQTGFIACLLSLADLISFAVGRNTNVFNLFALPMGPVYSNIILDTLLARNVSIASNFSETSSNGKTDIWVPVAVSNSTAPTSSFSLNSIHVKTEVYTDGGRITPAERSSNEFTQKSAIVVL</sequence>
<feature type="transmembrane region" description="Helical" evidence="1">
    <location>
        <begin position="132"/>
        <end position="156"/>
    </location>
</feature>
<dbReference type="Proteomes" id="UP000565441">
    <property type="component" value="Unassembled WGS sequence"/>
</dbReference>
<dbReference type="EMBL" id="JAACJP010000001">
    <property type="protein sequence ID" value="KAF5388143.1"/>
    <property type="molecule type" value="Genomic_DNA"/>
</dbReference>
<keyword evidence="4" id="KW-1185">Reference proteome</keyword>
<proteinExistence type="predicted"/>
<keyword evidence="1" id="KW-0812">Transmembrane</keyword>
<keyword evidence="1" id="KW-0472">Membrane</keyword>
<keyword evidence="1" id="KW-1133">Transmembrane helix</keyword>
<dbReference type="PANTHER" id="PTHR40465:SF1">
    <property type="entry name" value="DUF6534 DOMAIN-CONTAINING PROTEIN"/>
    <property type="match status" value="1"/>
</dbReference>
<feature type="transmembrane region" description="Helical" evidence="1">
    <location>
        <begin position="221"/>
        <end position="241"/>
    </location>
</feature>
<accession>A0A8H5HRI4</accession>
<feature type="transmembrane region" description="Helical" evidence="1">
    <location>
        <begin position="12"/>
        <end position="32"/>
    </location>
</feature>
<dbReference type="AlphaFoldDB" id="A0A8H5HRI4"/>
<dbReference type="Pfam" id="PF20152">
    <property type="entry name" value="DUF6534"/>
    <property type="match status" value="1"/>
</dbReference>
<reference evidence="3 4" key="1">
    <citation type="journal article" date="2020" name="ISME J.">
        <title>Uncovering the hidden diversity of litter-decomposition mechanisms in mushroom-forming fungi.</title>
        <authorList>
            <person name="Floudas D."/>
            <person name="Bentzer J."/>
            <person name="Ahren D."/>
            <person name="Johansson T."/>
            <person name="Persson P."/>
            <person name="Tunlid A."/>
        </authorList>
    </citation>
    <scope>NUCLEOTIDE SEQUENCE [LARGE SCALE GENOMIC DNA]</scope>
    <source>
        <strain evidence="3 4">CBS 661.87</strain>
    </source>
</reference>
<comment type="caution">
    <text evidence="3">The sequence shown here is derived from an EMBL/GenBank/DDBJ whole genome shotgun (WGS) entry which is preliminary data.</text>
</comment>
<feature type="transmembrane region" description="Helical" evidence="1">
    <location>
        <begin position="94"/>
        <end position="120"/>
    </location>
</feature>
<organism evidence="3 4">
    <name type="scientific">Tricholomella constricta</name>
    <dbReference type="NCBI Taxonomy" id="117010"/>
    <lineage>
        <taxon>Eukaryota</taxon>
        <taxon>Fungi</taxon>
        <taxon>Dikarya</taxon>
        <taxon>Basidiomycota</taxon>
        <taxon>Agaricomycotina</taxon>
        <taxon>Agaricomycetes</taxon>
        <taxon>Agaricomycetidae</taxon>
        <taxon>Agaricales</taxon>
        <taxon>Tricholomatineae</taxon>
        <taxon>Lyophyllaceae</taxon>
        <taxon>Tricholomella</taxon>
    </lineage>
</organism>
<feature type="domain" description="DUF6534" evidence="2">
    <location>
        <begin position="186"/>
        <end position="271"/>
    </location>
</feature>
<evidence type="ECO:0000313" key="3">
    <source>
        <dbReference type="EMBL" id="KAF5388143.1"/>
    </source>
</evidence>
<dbReference type="InterPro" id="IPR045339">
    <property type="entry name" value="DUF6534"/>
</dbReference>
<dbReference type="PANTHER" id="PTHR40465">
    <property type="entry name" value="CHROMOSOME 1, WHOLE GENOME SHOTGUN SEQUENCE"/>
    <property type="match status" value="1"/>
</dbReference>
<dbReference type="OrthoDB" id="2562493at2759"/>
<name>A0A8H5HRI4_9AGAR</name>
<evidence type="ECO:0000256" key="1">
    <source>
        <dbReference type="SAM" id="Phobius"/>
    </source>
</evidence>
<evidence type="ECO:0000313" key="4">
    <source>
        <dbReference type="Proteomes" id="UP000565441"/>
    </source>
</evidence>
<feature type="transmembrane region" description="Helical" evidence="1">
    <location>
        <begin position="62"/>
        <end position="82"/>
    </location>
</feature>
<gene>
    <name evidence="3" type="ORF">D9615_000014</name>
</gene>
<protein>
    <recommendedName>
        <fullName evidence="2">DUF6534 domain-containing protein</fullName>
    </recommendedName>
</protein>